<reference evidence="2 3" key="1">
    <citation type="submission" date="2016-10" db="EMBL/GenBank/DDBJ databases">
        <authorList>
            <person name="de Groot N.N."/>
        </authorList>
    </citation>
    <scope>NUCLEOTIDE SEQUENCE [LARGE SCALE GENOMIC DNA]</scope>
    <source>
        <strain evidence="2 3">DSM 19548</strain>
    </source>
</reference>
<dbReference type="EMBL" id="FOLG01000010">
    <property type="protein sequence ID" value="SFC84165.1"/>
    <property type="molecule type" value="Genomic_DNA"/>
</dbReference>
<dbReference type="STRING" id="441112.SAMN04488094_1105"/>
<dbReference type="RefSeq" id="WP_093361593.1">
    <property type="nucleotide sequence ID" value="NZ_FOLG01000010.1"/>
</dbReference>
<organism evidence="2 3">
    <name type="scientific">Tropicimonas isoalkanivorans</name>
    <dbReference type="NCBI Taxonomy" id="441112"/>
    <lineage>
        <taxon>Bacteria</taxon>
        <taxon>Pseudomonadati</taxon>
        <taxon>Pseudomonadota</taxon>
        <taxon>Alphaproteobacteria</taxon>
        <taxon>Rhodobacterales</taxon>
        <taxon>Roseobacteraceae</taxon>
        <taxon>Tropicimonas</taxon>
    </lineage>
</organism>
<dbReference type="AlphaFoldDB" id="A0A1I1MG59"/>
<feature type="transmembrane region" description="Helical" evidence="1">
    <location>
        <begin position="39"/>
        <end position="59"/>
    </location>
</feature>
<dbReference type="Proteomes" id="UP000198728">
    <property type="component" value="Unassembled WGS sequence"/>
</dbReference>
<feature type="transmembrane region" description="Helical" evidence="1">
    <location>
        <begin position="71"/>
        <end position="94"/>
    </location>
</feature>
<feature type="transmembrane region" description="Helical" evidence="1">
    <location>
        <begin position="114"/>
        <end position="135"/>
    </location>
</feature>
<dbReference type="NCBIfam" id="NF038216">
    <property type="entry name" value="ABZJ_00895_fam"/>
    <property type="match status" value="1"/>
</dbReference>
<protein>
    <submittedName>
        <fullName evidence="2">Uncharacterized protein</fullName>
    </submittedName>
</protein>
<proteinExistence type="predicted"/>
<sequence>MTVMHVRVFRFVLNFIGLTALVLAISIAADVFFQVELGNAGTSILPLLLAASLEGSHHIRRYGEAPTKGAIWRAALLMTLLATGLSLIFVAVWLSVDTETLRTLGEAPLVAWPILFVVVIALNLVVSRGGIGVGIRSGRRAMAKAAH</sequence>
<evidence type="ECO:0000313" key="3">
    <source>
        <dbReference type="Proteomes" id="UP000198728"/>
    </source>
</evidence>
<keyword evidence="1" id="KW-0812">Transmembrane</keyword>
<dbReference type="InterPro" id="IPR047730">
    <property type="entry name" value="ABZJ_00895-like"/>
</dbReference>
<name>A0A1I1MG59_9RHOB</name>
<keyword evidence="1" id="KW-0472">Membrane</keyword>
<keyword evidence="1" id="KW-1133">Transmembrane helix</keyword>
<feature type="transmembrane region" description="Helical" evidence="1">
    <location>
        <begin position="12"/>
        <end position="33"/>
    </location>
</feature>
<accession>A0A1I1MG59</accession>
<keyword evidence="3" id="KW-1185">Reference proteome</keyword>
<gene>
    <name evidence="2" type="ORF">SAMN04488094_1105</name>
</gene>
<evidence type="ECO:0000313" key="2">
    <source>
        <dbReference type="EMBL" id="SFC84165.1"/>
    </source>
</evidence>
<evidence type="ECO:0000256" key="1">
    <source>
        <dbReference type="SAM" id="Phobius"/>
    </source>
</evidence>